<name>A0ABP1RUR0_9HEXA</name>
<dbReference type="InterPro" id="IPR032675">
    <property type="entry name" value="LRR_dom_sf"/>
</dbReference>
<sequence length="609" mass="70919">MDSTALSGDRNPLLNHVVLQTIFKTMKFNVKDFSNFRLVSSFWHEESLPIWRQNTELLVTAIKRPKNATTAVGIYHDDYLKLLESRKDPYQLRKYPYHHYKVQRWELQLKSKGRGHRYRRQQIFWEKVGPLMTHLVIDECTFFKADDFRNVIFNWTPSLQSLTLYKNAFKCDRPSDAVARLDPTIKEHQKPTNVQKNLTRFQIDCVIGSYFSSNQDIQVLHRSYPYFWAFWSEPPVTWMEIFLHFPNITRMRIDNISQKYGDTPAEFLELLKSIEKIRNEVDPECLSNLIELDIENLQRRSTMLPQNIANCFQRLKFPLKKLQLDAACLPSGGKEALEHMLETHSGTLETLLVARSVYWPKFTRFQFRTQMQALTILDFSTNIVTNLGFLKQTPNLKSCSLNFKEDGFYPTDSNPCNCKNIQYDCYPLVRKTNFEEFNQLVLPDLEKLYLGKEILTGTQIFQLGNIMPNLKEVRMGLGNNGFSTLCQVWKGLKVLKIHAFQVQEKAILGVIQTKTKSKNQSRLPNLTDLKDLESFEMGFLKDKTFKLGLTNDSILFGLFPLTNLKNIQLCLSPLVSDEVLDQIESRFRNCKKLIFKCKPPPVLGNPDGF</sequence>
<evidence type="ECO:0000313" key="1">
    <source>
        <dbReference type="EMBL" id="CAL8136277.1"/>
    </source>
</evidence>
<evidence type="ECO:0008006" key="3">
    <source>
        <dbReference type="Google" id="ProtNLM"/>
    </source>
</evidence>
<reference evidence="1 2" key="1">
    <citation type="submission" date="2024-08" db="EMBL/GenBank/DDBJ databases">
        <authorList>
            <person name="Cucini C."/>
            <person name="Frati F."/>
        </authorList>
    </citation>
    <scope>NUCLEOTIDE SEQUENCE [LARGE SCALE GENOMIC DNA]</scope>
</reference>
<evidence type="ECO:0000313" key="2">
    <source>
        <dbReference type="Proteomes" id="UP001642540"/>
    </source>
</evidence>
<dbReference type="SUPFAM" id="SSF52047">
    <property type="entry name" value="RNI-like"/>
    <property type="match status" value="1"/>
</dbReference>
<gene>
    <name evidence="1" type="ORF">ODALV1_LOCUS26369</name>
</gene>
<dbReference type="Gene3D" id="3.80.10.10">
    <property type="entry name" value="Ribonuclease Inhibitor"/>
    <property type="match status" value="1"/>
</dbReference>
<proteinExistence type="predicted"/>
<dbReference type="EMBL" id="CAXLJM020000111">
    <property type="protein sequence ID" value="CAL8136277.1"/>
    <property type="molecule type" value="Genomic_DNA"/>
</dbReference>
<comment type="caution">
    <text evidence="1">The sequence shown here is derived from an EMBL/GenBank/DDBJ whole genome shotgun (WGS) entry which is preliminary data.</text>
</comment>
<keyword evidence="2" id="KW-1185">Reference proteome</keyword>
<protein>
    <recommendedName>
        <fullName evidence="3">F-box domain-containing protein</fullName>
    </recommendedName>
</protein>
<accession>A0ABP1RUR0</accession>
<dbReference type="Proteomes" id="UP001642540">
    <property type="component" value="Unassembled WGS sequence"/>
</dbReference>
<organism evidence="1 2">
    <name type="scientific">Orchesella dallaii</name>
    <dbReference type="NCBI Taxonomy" id="48710"/>
    <lineage>
        <taxon>Eukaryota</taxon>
        <taxon>Metazoa</taxon>
        <taxon>Ecdysozoa</taxon>
        <taxon>Arthropoda</taxon>
        <taxon>Hexapoda</taxon>
        <taxon>Collembola</taxon>
        <taxon>Entomobryomorpha</taxon>
        <taxon>Entomobryoidea</taxon>
        <taxon>Orchesellidae</taxon>
        <taxon>Orchesellinae</taxon>
        <taxon>Orchesella</taxon>
    </lineage>
</organism>